<sequence length="286" mass="32259">MSTTITTTEKKLTLGNFLNQANTADFLTKTLGARKSEFVSNLLALSDSNKELLQCDNTELMKCALNATALNLPLNKNLGYAYVIAYKDWKTQEVHPQFQMGYKGFIQLAIRSGQYRTINTCEVREGEIKRNKFTGHTEFLGENPEGKVIGYLAYIELQNGFQQSLYMSLEQVKEHVSKYSQSGIDKNTKEFKGVWKNEFDAMAKKTVLKLLLNRYGVLSVEMQNAIEKDQADSEGRYIDNPQTGRYVQDAVIIEQSEPTEIVAQEEPTAPAPAPSESPKQVDFKNL</sequence>
<reference evidence="2 3" key="1">
    <citation type="submission" date="2023-12" db="EMBL/GenBank/DDBJ databases">
        <title>Genomic sequences of Capnocytophaga and Parvimonas strains.</title>
        <authorList>
            <person name="Watt R.M."/>
            <person name="Wang M."/>
            <person name="Yang T."/>
            <person name="Tong W.M."/>
        </authorList>
    </citation>
    <scope>NUCLEOTIDE SEQUENCE [LARGE SCALE GENOMIC DNA]</scope>
    <source>
        <strain evidence="2 3">CCUG 13156</strain>
    </source>
</reference>
<dbReference type="NCBIfam" id="TIGR00616">
    <property type="entry name" value="rect"/>
    <property type="match status" value="1"/>
</dbReference>
<dbReference type="RefSeq" id="WP_323979959.1">
    <property type="nucleotide sequence ID" value="NZ_JAYKBV010000018.1"/>
</dbReference>
<organism evidence="2 3">
    <name type="scientific">Capnocytophaga gingivalis</name>
    <dbReference type="NCBI Taxonomy" id="1017"/>
    <lineage>
        <taxon>Bacteria</taxon>
        <taxon>Pseudomonadati</taxon>
        <taxon>Bacteroidota</taxon>
        <taxon>Flavobacteriia</taxon>
        <taxon>Flavobacteriales</taxon>
        <taxon>Flavobacteriaceae</taxon>
        <taxon>Capnocytophaga</taxon>
    </lineage>
</organism>
<evidence type="ECO:0000313" key="3">
    <source>
        <dbReference type="Proteomes" id="UP001324270"/>
    </source>
</evidence>
<name>A0ABU5YBJ4_9FLAO</name>
<dbReference type="InterPro" id="IPR018330">
    <property type="entry name" value="RecT_fam"/>
</dbReference>
<accession>A0ABU5YBJ4</accession>
<evidence type="ECO:0000256" key="1">
    <source>
        <dbReference type="SAM" id="MobiDB-lite"/>
    </source>
</evidence>
<dbReference type="InterPro" id="IPR004590">
    <property type="entry name" value="ssDNA_annealing_RecT"/>
</dbReference>
<gene>
    <name evidence="2" type="ORF">VJJ49_11575</name>
</gene>
<comment type="caution">
    <text evidence="2">The sequence shown here is derived from an EMBL/GenBank/DDBJ whole genome shotgun (WGS) entry which is preliminary data.</text>
</comment>
<dbReference type="Pfam" id="PF03837">
    <property type="entry name" value="RecT"/>
    <property type="match status" value="1"/>
</dbReference>
<evidence type="ECO:0000313" key="2">
    <source>
        <dbReference type="EMBL" id="MEB3041323.1"/>
    </source>
</evidence>
<proteinExistence type="predicted"/>
<dbReference type="Proteomes" id="UP001324270">
    <property type="component" value="Unassembled WGS sequence"/>
</dbReference>
<dbReference type="EMBL" id="JAYKBV010000018">
    <property type="protein sequence ID" value="MEB3041323.1"/>
    <property type="molecule type" value="Genomic_DNA"/>
</dbReference>
<feature type="region of interest" description="Disordered" evidence="1">
    <location>
        <begin position="257"/>
        <end position="286"/>
    </location>
</feature>
<protein>
    <submittedName>
        <fullName evidence="2">Recombinase RecT</fullName>
    </submittedName>
</protein>
<keyword evidence="3" id="KW-1185">Reference proteome</keyword>